<comment type="caution">
    <text evidence="1">The sequence shown here is derived from an EMBL/GenBank/DDBJ whole genome shotgun (WGS) entry which is preliminary data.</text>
</comment>
<dbReference type="AlphaFoldDB" id="A0A4R7HZT1"/>
<dbReference type="EMBL" id="SOAU01000001">
    <property type="protein sequence ID" value="TDT16635.1"/>
    <property type="molecule type" value="Genomic_DNA"/>
</dbReference>
<keyword evidence="2" id="KW-1185">Reference proteome</keyword>
<proteinExistence type="predicted"/>
<name>A0A4R7HZT1_9ACTN</name>
<accession>A0A4R7HZT1</accession>
<protein>
    <submittedName>
        <fullName evidence="1">Uncharacterized protein</fullName>
    </submittedName>
</protein>
<evidence type="ECO:0000313" key="2">
    <source>
        <dbReference type="Proteomes" id="UP000294558"/>
    </source>
</evidence>
<dbReference type="Proteomes" id="UP000294558">
    <property type="component" value="Unassembled WGS sequence"/>
</dbReference>
<sequence length="89" mass="9676">MMLRLGGTTSEVAFFDLTLEVRPPVGMREADPMTWRGVVAALDPWPHQGTAVILGQSGFLDTFTVTLGLDGFVLEPAAVFRDRFPVPDA</sequence>
<gene>
    <name evidence="1" type="ORF">BDK89_2227</name>
</gene>
<organism evidence="1 2">
    <name type="scientific">Ilumatobacter fluminis</name>
    <dbReference type="NCBI Taxonomy" id="467091"/>
    <lineage>
        <taxon>Bacteria</taxon>
        <taxon>Bacillati</taxon>
        <taxon>Actinomycetota</taxon>
        <taxon>Acidimicrobiia</taxon>
        <taxon>Acidimicrobiales</taxon>
        <taxon>Ilumatobacteraceae</taxon>
        <taxon>Ilumatobacter</taxon>
    </lineage>
</organism>
<reference evidence="1 2" key="1">
    <citation type="submission" date="2019-03" db="EMBL/GenBank/DDBJ databases">
        <title>Sequencing the genomes of 1000 actinobacteria strains.</title>
        <authorList>
            <person name="Klenk H.-P."/>
        </authorList>
    </citation>
    <scope>NUCLEOTIDE SEQUENCE [LARGE SCALE GENOMIC DNA]</scope>
    <source>
        <strain evidence="1 2">DSM 18936</strain>
    </source>
</reference>
<evidence type="ECO:0000313" key="1">
    <source>
        <dbReference type="EMBL" id="TDT16635.1"/>
    </source>
</evidence>